<name>A0A8J5V429_9ASCO</name>
<dbReference type="RefSeq" id="XP_049265141.1">
    <property type="nucleotide sequence ID" value="XM_049405211.1"/>
</dbReference>
<dbReference type="Proteomes" id="UP000694255">
    <property type="component" value="Unassembled WGS sequence"/>
</dbReference>
<evidence type="ECO:0000313" key="2">
    <source>
        <dbReference type="EMBL" id="KAG7664909.1"/>
    </source>
</evidence>
<dbReference type="AlphaFoldDB" id="A0A8J5V429"/>
<dbReference type="EMBL" id="JAGSYN010000058">
    <property type="protein sequence ID" value="KAG7664909.1"/>
    <property type="molecule type" value="Genomic_DNA"/>
</dbReference>
<feature type="compositionally biased region" description="Basic and acidic residues" evidence="1">
    <location>
        <begin position="176"/>
        <end position="189"/>
    </location>
</feature>
<dbReference type="GeneID" id="73468348"/>
<dbReference type="GO" id="GO:0007165">
    <property type="term" value="P:signal transduction"/>
    <property type="evidence" value="ECO:0007669"/>
    <property type="project" value="InterPro"/>
</dbReference>
<accession>A0A8J5V429</accession>
<gene>
    <name evidence="2" type="ORF">J8A68_001547</name>
</gene>
<feature type="region of interest" description="Disordered" evidence="1">
    <location>
        <begin position="172"/>
        <end position="199"/>
    </location>
</feature>
<dbReference type="GO" id="GO:0071986">
    <property type="term" value="C:Ragulator complex"/>
    <property type="evidence" value="ECO:0007669"/>
    <property type="project" value="InterPro"/>
</dbReference>
<dbReference type="OrthoDB" id="4074735at2759"/>
<protein>
    <submittedName>
        <fullName evidence="2">Uncharacterized protein</fullName>
    </submittedName>
</protein>
<evidence type="ECO:0000256" key="1">
    <source>
        <dbReference type="SAM" id="MobiDB-lite"/>
    </source>
</evidence>
<reference evidence="2 3" key="1">
    <citation type="journal article" date="2021" name="DNA Res.">
        <title>Genome analysis of Candida subhashii reveals its hybrid nature and dual mitochondrial genome conformations.</title>
        <authorList>
            <person name="Mixao V."/>
            <person name="Hegedusova E."/>
            <person name="Saus E."/>
            <person name="Pryszcz L.P."/>
            <person name="Cillingova A."/>
            <person name="Nosek J."/>
            <person name="Gabaldon T."/>
        </authorList>
    </citation>
    <scope>NUCLEOTIDE SEQUENCE [LARGE SCALE GENOMIC DNA]</scope>
    <source>
        <strain evidence="2 3">CBS 10753</strain>
    </source>
</reference>
<dbReference type="Pfam" id="PF16818">
    <property type="entry name" value="SLM4"/>
    <property type="match status" value="1"/>
</dbReference>
<dbReference type="InterPro" id="IPR020233">
    <property type="entry name" value="Slm4"/>
</dbReference>
<evidence type="ECO:0000313" key="3">
    <source>
        <dbReference type="Proteomes" id="UP000694255"/>
    </source>
</evidence>
<sequence>MLQQKSISKLLSKGLTPITIPFQPQSQHQIQQSLTTPPQATSTTSSSPAHTTANASLLSTSSPQKQQQKQQSPTLQVSPISISLLSTQGIPLITVSNRNELSHDSLRIYSLLAYNSLETTTAATHGGGGDNWNIVDFEGIKCIIAKLYPGRGTHPLMPEVSGGDDEGIEIIPGMTKGEDGGSRDVENKRQISQQQKSQQQQRKKTMCVVLFYDAYMSDAVAKLKLDGIVDALNDGLIGYNKV</sequence>
<organism evidence="2 3">
    <name type="scientific">[Candida] subhashii</name>
    <dbReference type="NCBI Taxonomy" id="561895"/>
    <lineage>
        <taxon>Eukaryota</taxon>
        <taxon>Fungi</taxon>
        <taxon>Dikarya</taxon>
        <taxon>Ascomycota</taxon>
        <taxon>Saccharomycotina</taxon>
        <taxon>Pichiomycetes</taxon>
        <taxon>Debaryomycetaceae</taxon>
        <taxon>Spathaspora</taxon>
    </lineage>
</organism>
<keyword evidence="3" id="KW-1185">Reference proteome</keyword>
<feature type="region of interest" description="Disordered" evidence="1">
    <location>
        <begin position="25"/>
        <end position="76"/>
    </location>
</feature>
<proteinExistence type="predicted"/>
<comment type="caution">
    <text evidence="2">The sequence shown here is derived from an EMBL/GenBank/DDBJ whole genome shotgun (WGS) entry which is preliminary data.</text>
</comment>
<feature type="compositionally biased region" description="Low complexity" evidence="1">
    <location>
        <begin position="190"/>
        <end position="199"/>
    </location>
</feature>